<name>A0ABV6NH54_9BACI</name>
<dbReference type="Pfam" id="PF11514">
    <property type="entry name" value="DUF3219"/>
    <property type="match status" value="1"/>
</dbReference>
<evidence type="ECO:0000313" key="1">
    <source>
        <dbReference type="EMBL" id="MFC0560098.1"/>
    </source>
</evidence>
<sequence length="48" mass="5738">MFDFEVTSEEYHAMTTLLYKMNFDVKIPDRNWSGRPAIRNYSTSFTNL</sequence>
<reference evidence="1 2" key="1">
    <citation type="submission" date="2024-09" db="EMBL/GenBank/DDBJ databases">
        <authorList>
            <person name="Sun Q."/>
            <person name="Mori K."/>
        </authorList>
    </citation>
    <scope>NUCLEOTIDE SEQUENCE [LARGE SCALE GENOMIC DNA]</scope>
    <source>
        <strain evidence="1 2">NCAIM B.02301</strain>
    </source>
</reference>
<dbReference type="Gene3D" id="2.40.30.80">
    <property type="entry name" value="YkvR-like"/>
    <property type="match status" value="1"/>
</dbReference>
<organism evidence="1 2">
    <name type="scientific">Halalkalibacter alkalisediminis</name>
    <dbReference type="NCBI Taxonomy" id="935616"/>
    <lineage>
        <taxon>Bacteria</taxon>
        <taxon>Bacillati</taxon>
        <taxon>Bacillota</taxon>
        <taxon>Bacilli</taxon>
        <taxon>Bacillales</taxon>
        <taxon>Bacillaceae</taxon>
        <taxon>Halalkalibacter</taxon>
    </lineage>
</organism>
<dbReference type="InterPro" id="IPR023105">
    <property type="entry name" value="YkvR-like_sf"/>
</dbReference>
<dbReference type="Proteomes" id="UP001589833">
    <property type="component" value="Unassembled WGS sequence"/>
</dbReference>
<comment type="caution">
    <text evidence="1">The sequence shown here is derived from an EMBL/GenBank/DDBJ whole genome shotgun (WGS) entry which is preliminary data.</text>
</comment>
<dbReference type="SUPFAM" id="SSF159173">
    <property type="entry name" value="YkvR-like"/>
    <property type="match status" value="1"/>
</dbReference>
<accession>A0ABV6NH54</accession>
<keyword evidence="2" id="KW-1185">Reference proteome</keyword>
<evidence type="ECO:0000313" key="2">
    <source>
        <dbReference type="Proteomes" id="UP001589833"/>
    </source>
</evidence>
<proteinExistence type="predicted"/>
<dbReference type="RefSeq" id="WP_390186628.1">
    <property type="nucleotide sequence ID" value="NZ_JBHLTR010000017.1"/>
</dbReference>
<gene>
    <name evidence="1" type="ORF">ACFFH4_13695</name>
</gene>
<protein>
    <submittedName>
        <fullName evidence="1">DUF3219 family protein</fullName>
    </submittedName>
</protein>
<dbReference type="EMBL" id="JBHLTR010000017">
    <property type="protein sequence ID" value="MFC0560098.1"/>
    <property type="molecule type" value="Genomic_DNA"/>
</dbReference>
<dbReference type="InterPro" id="IPR021596">
    <property type="entry name" value="DUF3219"/>
</dbReference>